<dbReference type="InterPro" id="IPR036291">
    <property type="entry name" value="NAD(P)-bd_dom_sf"/>
</dbReference>
<dbReference type="EMBL" id="JAHEPS010000013">
    <property type="protein sequence ID" value="MBT1446480.1"/>
    <property type="molecule type" value="Genomic_DNA"/>
</dbReference>
<reference evidence="2 3" key="1">
    <citation type="submission" date="2021-05" db="EMBL/GenBank/DDBJ databases">
        <title>Shewanella sp. JM162201.</title>
        <authorList>
            <person name="Xu S."/>
            <person name="Li A."/>
        </authorList>
    </citation>
    <scope>NUCLEOTIDE SEQUENCE [LARGE SCALE GENOMIC DNA]</scope>
    <source>
        <strain evidence="2 3">JM162201</strain>
    </source>
</reference>
<gene>
    <name evidence="2" type="ORF">KJI95_18455</name>
</gene>
<dbReference type="CDD" id="cd05266">
    <property type="entry name" value="SDR_a4"/>
    <property type="match status" value="1"/>
</dbReference>
<dbReference type="InterPro" id="IPR051783">
    <property type="entry name" value="NAD(P)-dependent_oxidoreduct"/>
</dbReference>
<evidence type="ECO:0000313" key="3">
    <source>
        <dbReference type="Proteomes" id="UP001195903"/>
    </source>
</evidence>
<dbReference type="SUPFAM" id="SSF51735">
    <property type="entry name" value="NAD(P)-binding Rossmann-fold domains"/>
    <property type="match status" value="1"/>
</dbReference>
<accession>A0ABS5V942</accession>
<dbReference type="PANTHER" id="PTHR48079:SF6">
    <property type="entry name" value="NAD(P)-BINDING DOMAIN-CONTAINING PROTEIN-RELATED"/>
    <property type="match status" value="1"/>
</dbReference>
<dbReference type="Gene3D" id="3.40.50.720">
    <property type="entry name" value="NAD(P)-binding Rossmann-like Domain"/>
    <property type="match status" value="1"/>
</dbReference>
<sequence>MPSVSVIGCGWFGLPLAQQLRRQGYAVKGCKRSPEGVAMLSTLGIEAYLLDLDTDDAASPALLDADVLVINLPPGLRRGDSGYLERLSRLIVAMKTAPKRLIFISTTGVYPDLVQTMTESDACVHSPVAAVLLGAETLFAGLNTTVVRFAGLVGPGRHPGRFFAGKTCVGGANMPVNLVHLADCIAAVQLLISAPDVEAVYNLCAPIHPDKKTFYTEAARLAGLPLPDFVADDLADSAADAQDNKGGKTIDGSLICRVHGFEYRYCDPMALLQDAHAFK</sequence>
<dbReference type="InterPro" id="IPR016040">
    <property type="entry name" value="NAD(P)-bd_dom"/>
</dbReference>
<proteinExistence type="predicted"/>
<dbReference type="Pfam" id="PF13460">
    <property type="entry name" value="NAD_binding_10"/>
    <property type="match status" value="1"/>
</dbReference>
<evidence type="ECO:0000259" key="1">
    <source>
        <dbReference type="Pfam" id="PF13460"/>
    </source>
</evidence>
<comment type="caution">
    <text evidence="2">The sequence shown here is derived from an EMBL/GenBank/DDBJ whole genome shotgun (WGS) entry which is preliminary data.</text>
</comment>
<evidence type="ECO:0000313" key="2">
    <source>
        <dbReference type="EMBL" id="MBT1446480.1"/>
    </source>
</evidence>
<protein>
    <submittedName>
        <fullName evidence="2">SDR family oxidoreductase</fullName>
    </submittedName>
</protein>
<dbReference type="PANTHER" id="PTHR48079">
    <property type="entry name" value="PROTEIN YEEZ"/>
    <property type="match status" value="1"/>
</dbReference>
<feature type="domain" description="NAD(P)-binding" evidence="1">
    <location>
        <begin position="10"/>
        <end position="155"/>
    </location>
</feature>
<organism evidence="2 3">
    <name type="scientific">Shewanella jiangmenensis</name>
    <dbReference type="NCBI Taxonomy" id="2837387"/>
    <lineage>
        <taxon>Bacteria</taxon>
        <taxon>Pseudomonadati</taxon>
        <taxon>Pseudomonadota</taxon>
        <taxon>Gammaproteobacteria</taxon>
        <taxon>Alteromonadales</taxon>
        <taxon>Shewanellaceae</taxon>
        <taxon>Shewanella</taxon>
    </lineage>
</organism>
<name>A0ABS5V942_9GAMM</name>
<keyword evidence="3" id="KW-1185">Reference proteome</keyword>
<dbReference type="Proteomes" id="UP001195903">
    <property type="component" value="Unassembled WGS sequence"/>
</dbReference>